<comment type="subcellular location">
    <subcellularLocation>
        <location evidence="7">Cytoplasm</location>
    </subcellularLocation>
</comment>
<proteinExistence type="inferred from homology"/>
<comment type="cofactor">
    <cofactor evidence="1 7">
        <name>FAD</name>
        <dbReference type="ChEBI" id="CHEBI:57692"/>
    </cofactor>
</comment>
<evidence type="ECO:0000256" key="2">
    <source>
        <dbReference type="ARBA" id="ARBA00022630"/>
    </source>
</evidence>
<dbReference type="InterPro" id="IPR004572">
    <property type="entry name" value="Protoporphyrinogen_oxidase"/>
</dbReference>
<evidence type="ECO:0000256" key="3">
    <source>
        <dbReference type="ARBA" id="ARBA00022827"/>
    </source>
</evidence>
<comment type="catalytic activity">
    <reaction evidence="7">
        <text>coproporphyrinogen III + 3 O2 = coproporphyrin III + 3 H2O2</text>
        <dbReference type="Rhea" id="RHEA:43436"/>
        <dbReference type="ChEBI" id="CHEBI:15379"/>
        <dbReference type="ChEBI" id="CHEBI:16240"/>
        <dbReference type="ChEBI" id="CHEBI:57309"/>
        <dbReference type="ChEBI" id="CHEBI:131725"/>
        <dbReference type="EC" id="1.3.3.15"/>
    </reaction>
</comment>
<dbReference type="PANTHER" id="PTHR42923:SF3">
    <property type="entry name" value="PROTOPORPHYRINOGEN OXIDASE"/>
    <property type="match status" value="1"/>
</dbReference>
<evidence type="ECO:0000256" key="1">
    <source>
        <dbReference type="ARBA" id="ARBA00001974"/>
    </source>
</evidence>
<evidence type="ECO:0000313" key="9">
    <source>
        <dbReference type="EMBL" id="KJU86351.1"/>
    </source>
</evidence>
<comment type="similarity">
    <text evidence="7">Belongs to the protoporphyrinogen/coproporphyrinogen oxidase family. Coproporphyrinogen III oxidase subfamily.</text>
</comment>
<keyword evidence="6 7" id="KW-0350">Heme biosynthesis</keyword>
<dbReference type="Pfam" id="PF01593">
    <property type="entry name" value="Amino_oxidase"/>
    <property type="match status" value="1"/>
</dbReference>
<dbReference type="Gene3D" id="3.90.660.20">
    <property type="entry name" value="Protoporphyrinogen oxidase, mitochondrial, domain 2"/>
    <property type="match status" value="1"/>
</dbReference>
<sequence>MTVAIVGAGIAGLTVGYLLAERFPALDIQVFEGQDRPGGKIWTQREGGYLLESAVNGFLDNRPKTLELSERLGLSPVRSNEGARRRYVYSAGRLHRVPDGLSSFIGSDLLSVGGKVRLLMEAFLPAIKDLEDETLASFATRRLGREAYETLIDPMASGIYAGDAQHLSLKACFPKVYNLEVNYGGLIRGMLLKMWQGRKTKQTVSAGPGGVLTSFDAGMGSIIDALVEKLGQRFRVGHSAVAVQRVRDRYVVHFDAQDPIEAEVVILAAPAYASSVMVKELDAQLSRELGSIVNPPVSVVCMGVKTQHIKGRGVDGFGFLIPSKAGRKTLGTLFDSTIFPHRAPEGYTLLRTMAGGARNPHIALLKDDDLVSTVLTELSDIIGLKDTPEMIKIYRHEKAIPQYNQGHPAMLDRVSRLTHRHRGLYLHGNSYSGIGVNDCIETSFALVERIAGEMFAGAAGISTESGDNT</sequence>
<dbReference type="InterPro" id="IPR002937">
    <property type="entry name" value="Amino_oxidase"/>
</dbReference>
<keyword evidence="3 7" id="KW-0274">FAD</keyword>
<evidence type="ECO:0000259" key="8">
    <source>
        <dbReference type="Pfam" id="PF01593"/>
    </source>
</evidence>
<evidence type="ECO:0000313" key="10">
    <source>
        <dbReference type="Proteomes" id="UP000033423"/>
    </source>
</evidence>
<dbReference type="Gene3D" id="3.50.50.60">
    <property type="entry name" value="FAD/NAD(P)-binding domain"/>
    <property type="match status" value="1"/>
</dbReference>
<dbReference type="FunFam" id="1.10.3110.10:FF:000002">
    <property type="entry name" value="Protoporphyrinogen oxidase"/>
    <property type="match status" value="1"/>
</dbReference>
<name>A0A0F3GWR9_9BACT</name>
<dbReference type="GO" id="GO:0004729">
    <property type="term" value="F:oxygen-dependent protoporphyrinogen oxidase activity"/>
    <property type="evidence" value="ECO:0007669"/>
    <property type="project" value="UniProtKB-UniRule"/>
</dbReference>
<dbReference type="Gene3D" id="1.10.3110.10">
    <property type="entry name" value="protoporphyrinogen ix oxidase, domain 3"/>
    <property type="match status" value="1"/>
</dbReference>
<keyword evidence="5 7" id="KW-0560">Oxidoreductase</keyword>
<dbReference type="AlphaFoldDB" id="A0A0F3GWR9"/>
<dbReference type="NCBIfam" id="TIGR00562">
    <property type="entry name" value="proto_IX_ox"/>
    <property type="match status" value="1"/>
</dbReference>
<dbReference type="InterPro" id="IPR036188">
    <property type="entry name" value="FAD/NAD-bd_sf"/>
</dbReference>
<dbReference type="GO" id="GO:0006783">
    <property type="term" value="P:heme biosynthetic process"/>
    <property type="evidence" value="ECO:0007669"/>
    <property type="project" value="UniProtKB-UniRule"/>
</dbReference>
<dbReference type="SUPFAM" id="SSF54373">
    <property type="entry name" value="FAD-linked reductases, C-terminal domain"/>
    <property type="match status" value="1"/>
</dbReference>
<keyword evidence="2 7" id="KW-0285">Flavoprotein</keyword>
<feature type="domain" description="Amine oxidase" evidence="8">
    <location>
        <begin position="10"/>
        <end position="445"/>
    </location>
</feature>
<dbReference type="Proteomes" id="UP000033423">
    <property type="component" value="Unassembled WGS sequence"/>
</dbReference>
<comment type="pathway">
    <text evidence="7">Porphyrin-containing compound metabolism; protoheme biosynthesis.</text>
</comment>
<evidence type="ECO:0000256" key="7">
    <source>
        <dbReference type="RuleBase" id="RU364052"/>
    </source>
</evidence>
<evidence type="ECO:0000256" key="5">
    <source>
        <dbReference type="ARBA" id="ARBA00023002"/>
    </source>
</evidence>
<dbReference type="SUPFAM" id="SSF51905">
    <property type="entry name" value="FAD/NAD(P)-binding domain"/>
    <property type="match status" value="1"/>
</dbReference>
<keyword evidence="4" id="KW-0809">Transit peptide</keyword>
<gene>
    <name evidence="9" type="ORF">MBAV_001455</name>
</gene>
<dbReference type="PATRIC" id="fig|29290.4.peg.1924"/>
<evidence type="ECO:0000256" key="4">
    <source>
        <dbReference type="ARBA" id="ARBA00022946"/>
    </source>
</evidence>
<comment type="caution">
    <text evidence="9">The sequence shown here is derived from an EMBL/GenBank/DDBJ whole genome shotgun (WGS) entry which is preliminary data.</text>
</comment>
<evidence type="ECO:0000256" key="6">
    <source>
        <dbReference type="ARBA" id="ARBA00023133"/>
    </source>
</evidence>
<keyword evidence="7" id="KW-0963">Cytoplasm</keyword>
<dbReference type="UniPathway" id="UPA00252"/>
<comment type="function">
    <text evidence="7">Involved in coproporphyrin-dependent heme b biosynthesis. Catalyzes the oxidation of coproporphyrinogen III to coproporphyrin III.</text>
</comment>
<protein>
    <recommendedName>
        <fullName evidence="7">Coproporphyrinogen III oxidase</fullName>
        <ecNumber evidence="7">1.3.3.15</ecNumber>
    </recommendedName>
</protein>
<organism evidence="9 10">
    <name type="scientific">Candidatus Magnetobacterium bavaricum</name>
    <dbReference type="NCBI Taxonomy" id="29290"/>
    <lineage>
        <taxon>Bacteria</taxon>
        <taxon>Pseudomonadati</taxon>
        <taxon>Nitrospirota</taxon>
        <taxon>Thermodesulfovibrionia</taxon>
        <taxon>Thermodesulfovibrionales</taxon>
        <taxon>Candidatus Magnetobacteriaceae</taxon>
        <taxon>Candidatus Magnetobacterium</taxon>
    </lineage>
</organism>
<dbReference type="PANTHER" id="PTHR42923">
    <property type="entry name" value="PROTOPORPHYRINOGEN OXIDASE"/>
    <property type="match status" value="1"/>
</dbReference>
<keyword evidence="10" id="KW-1185">Reference proteome</keyword>
<reference evidence="9 10" key="1">
    <citation type="submission" date="2015-02" db="EMBL/GenBank/DDBJ databases">
        <title>Single-cell genomics of uncultivated deep-branching MTB reveals a conserved set of magnetosome genes.</title>
        <authorList>
            <person name="Kolinko S."/>
            <person name="Richter M."/>
            <person name="Glockner F.O."/>
            <person name="Brachmann A."/>
            <person name="Schuler D."/>
        </authorList>
    </citation>
    <scope>NUCLEOTIDE SEQUENCE [LARGE SCALE GENOMIC DNA]</scope>
    <source>
        <strain evidence="9">TM-1</strain>
    </source>
</reference>
<dbReference type="GO" id="GO:0005737">
    <property type="term" value="C:cytoplasm"/>
    <property type="evidence" value="ECO:0007669"/>
    <property type="project" value="UniProtKB-SubCell"/>
</dbReference>
<accession>A0A0F3GWR9</accession>
<dbReference type="InterPro" id="IPR050464">
    <property type="entry name" value="Zeta_carotene_desat/Oxidored"/>
</dbReference>
<dbReference type="EMBL" id="LACI01000636">
    <property type="protein sequence ID" value="KJU86351.1"/>
    <property type="molecule type" value="Genomic_DNA"/>
</dbReference>
<dbReference type="EC" id="1.3.3.15" evidence="7"/>